<dbReference type="VEuPathDB" id="AmoebaDB:NF0042520"/>
<keyword evidence="6" id="KW-1185">Reference proteome</keyword>
<reference evidence="5 6" key="1">
    <citation type="journal article" date="2019" name="Sci. Rep.">
        <title>Nanopore sequencing improves the draft genome of the human pathogenic amoeba Naegleria fowleri.</title>
        <authorList>
            <person name="Liechti N."/>
            <person name="Schurch N."/>
            <person name="Bruggmann R."/>
            <person name="Wittwer M."/>
        </authorList>
    </citation>
    <scope>NUCLEOTIDE SEQUENCE [LARGE SCALE GENOMIC DNA]</scope>
    <source>
        <strain evidence="5 6">ATCC 30894</strain>
    </source>
</reference>
<dbReference type="InterPro" id="IPR001199">
    <property type="entry name" value="Cyt_B5-like_heme/steroid-bd"/>
</dbReference>
<evidence type="ECO:0000313" key="5">
    <source>
        <dbReference type="EMBL" id="KAF0971720.1"/>
    </source>
</evidence>
<dbReference type="InterPro" id="IPR050577">
    <property type="entry name" value="MAPR/NEUFC/NENF-like"/>
</dbReference>
<gene>
    <name evidence="5" type="ORF">FDP41_009943</name>
</gene>
<protein>
    <recommendedName>
        <fullName evidence="4">Cytochrome b5 heme-binding domain-containing protein</fullName>
    </recommendedName>
</protein>
<organism evidence="5 6">
    <name type="scientific">Naegleria fowleri</name>
    <name type="common">Brain eating amoeba</name>
    <dbReference type="NCBI Taxonomy" id="5763"/>
    <lineage>
        <taxon>Eukaryota</taxon>
        <taxon>Discoba</taxon>
        <taxon>Heterolobosea</taxon>
        <taxon>Tetramitia</taxon>
        <taxon>Eutetramitia</taxon>
        <taxon>Vahlkampfiidae</taxon>
        <taxon>Naegleria</taxon>
    </lineage>
</organism>
<dbReference type="PANTHER" id="PTHR10281">
    <property type="entry name" value="MEMBRANE-ASSOCIATED PROGESTERONE RECEPTOR COMPONENT-RELATED"/>
    <property type="match status" value="1"/>
</dbReference>
<dbReference type="AlphaFoldDB" id="A0A6A5BCA4"/>
<comment type="similarity">
    <text evidence="1">Belongs to the cytochrome b5 family. MAPR subfamily.</text>
</comment>
<proteinExistence type="inferred from homology"/>
<dbReference type="GeneID" id="68117158"/>
<dbReference type="PANTHER" id="PTHR10281:SF76">
    <property type="entry name" value="CALCUTTA CUP-RELATED"/>
    <property type="match status" value="1"/>
</dbReference>
<evidence type="ECO:0000256" key="2">
    <source>
        <dbReference type="SAM" id="MobiDB-lite"/>
    </source>
</evidence>
<dbReference type="SUPFAM" id="SSF55856">
    <property type="entry name" value="Cytochrome b5-like heme/steroid binding domain"/>
    <property type="match status" value="1"/>
</dbReference>
<dbReference type="GO" id="GO:0016020">
    <property type="term" value="C:membrane"/>
    <property type="evidence" value="ECO:0007669"/>
    <property type="project" value="TreeGrafter"/>
</dbReference>
<evidence type="ECO:0000259" key="4">
    <source>
        <dbReference type="SMART" id="SM01117"/>
    </source>
</evidence>
<dbReference type="SMART" id="SM01117">
    <property type="entry name" value="Cyt-b5"/>
    <property type="match status" value="1"/>
</dbReference>
<keyword evidence="3" id="KW-0472">Membrane</keyword>
<dbReference type="VEuPathDB" id="AmoebaDB:NfTy_081330"/>
<dbReference type="InterPro" id="IPR036400">
    <property type="entry name" value="Cyt_B5-like_heme/steroid_sf"/>
</dbReference>
<dbReference type="VEuPathDB" id="AmoebaDB:FDP41_009943"/>
<dbReference type="Gene3D" id="3.10.120.10">
    <property type="entry name" value="Cytochrome b5-like heme/steroid binding domain"/>
    <property type="match status" value="1"/>
</dbReference>
<dbReference type="GO" id="GO:0012505">
    <property type="term" value="C:endomembrane system"/>
    <property type="evidence" value="ECO:0007669"/>
    <property type="project" value="TreeGrafter"/>
</dbReference>
<evidence type="ECO:0000256" key="1">
    <source>
        <dbReference type="ARBA" id="ARBA00038357"/>
    </source>
</evidence>
<keyword evidence="3" id="KW-1133">Transmembrane helix</keyword>
<feature type="region of interest" description="Disordered" evidence="2">
    <location>
        <begin position="31"/>
        <end position="51"/>
    </location>
</feature>
<feature type="domain" description="Cytochrome b5 heme-binding" evidence="4">
    <location>
        <begin position="58"/>
        <end position="155"/>
    </location>
</feature>
<name>A0A6A5BCA4_NAEFO</name>
<dbReference type="OrthoDB" id="547796at2759"/>
<comment type="caution">
    <text evidence="5">The sequence shown here is derived from an EMBL/GenBank/DDBJ whole genome shotgun (WGS) entry which is preliminary data.</text>
</comment>
<feature type="transmembrane region" description="Helical" evidence="3">
    <location>
        <begin position="6"/>
        <end position="23"/>
    </location>
</feature>
<evidence type="ECO:0000256" key="3">
    <source>
        <dbReference type="SAM" id="Phobius"/>
    </source>
</evidence>
<dbReference type="RefSeq" id="XP_044556436.1">
    <property type="nucleotide sequence ID" value="XM_044713956.1"/>
</dbReference>
<dbReference type="EMBL" id="VFQX01000074">
    <property type="protein sequence ID" value="KAF0971720.1"/>
    <property type="molecule type" value="Genomic_DNA"/>
</dbReference>
<keyword evidence="3" id="KW-0812">Transmembrane</keyword>
<dbReference type="Pfam" id="PF00173">
    <property type="entry name" value="Cyt-b5"/>
    <property type="match status" value="1"/>
</dbReference>
<sequence>MDLMLLLIIGAFVGAAFFIYRMYTSQKTTKKASGEEYDTSSSSDSDSEPEEEIVQREFTLEELSKYDGINNPEKKIYVSVCGKIFDVTGAGFYGPNETYDMFAGHESSVALAKNELKPSLLDDMDLSKLNTFERDQLNSMFSHFEFKYRVVGWLKEFEEANKKDK</sequence>
<evidence type="ECO:0000313" key="6">
    <source>
        <dbReference type="Proteomes" id="UP000444721"/>
    </source>
</evidence>
<dbReference type="OMA" id="KYPVVGW"/>
<dbReference type="Proteomes" id="UP000444721">
    <property type="component" value="Unassembled WGS sequence"/>
</dbReference>
<accession>A0A6A5BCA4</accession>